<name>A0ABV3SMT2_9HYPH</name>
<evidence type="ECO:0000256" key="3">
    <source>
        <dbReference type="ARBA" id="ARBA00022630"/>
    </source>
</evidence>
<feature type="domain" description="Acyl-CoA dehydrogenase/oxidase C-terminal" evidence="6">
    <location>
        <begin position="200"/>
        <end position="307"/>
    </location>
</feature>
<dbReference type="Gene3D" id="1.20.140.10">
    <property type="entry name" value="Butyryl-CoA Dehydrogenase, subunit A, domain 3"/>
    <property type="match status" value="1"/>
</dbReference>
<dbReference type="InterPro" id="IPR036250">
    <property type="entry name" value="AcylCo_DH-like_C"/>
</dbReference>
<dbReference type="Proteomes" id="UP001556692">
    <property type="component" value="Unassembled WGS sequence"/>
</dbReference>
<sequence length="344" mass="36160">MAVDMAERLFAGLFWPDGVRAADADWRTQAWDAIEETGLTLALVPEDAGGFGLDLREALDLVRVAGGAAVPLPFAETLVANWLLAKSGLFLPGGALALAISATPPRLAAEGGGLRLSGRVPRVPWGRSARHAVVPAELDGELRLVLVPKDAFEIAGELTNLAGEPRDTLAFDLIVPSANLARLPADLELQDLLGCAAAIRAIAIAGALETVLQRSVTYAMERVQFGRPIGKFQAIQHQLAVMAGHGAMASAAAQLAADAFGDLRQRNRIASAKVVADEAAGTSAAIAHQVHGAIGFAREHPLHALTLRLWSWRDEYGGASVWGLDLGRSAIKAGREGLWPLVVG</sequence>
<dbReference type="GO" id="GO:0016491">
    <property type="term" value="F:oxidoreductase activity"/>
    <property type="evidence" value="ECO:0007669"/>
    <property type="project" value="UniProtKB-KW"/>
</dbReference>
<comment type="similarity">
    <text evidence="2">Belongs to the acyl-CoA dehydrogenase family.</text>
</comment>
<keyword evidence="4" id="KW-0274">FAD</keyword>
<reference evidence="7 8" key="1">
    <citation type="submission" date="2024-05" db="EMBL/GenBank/DDBJ databases">
        <authorList>
            <person name="Jiang F."/>
        </authorList>
    </citation>
    <scope>NUCLEOTIDE SEQUENCE [LARGE SCALE GENOMIC DNA]</scope>
    <source>
        <strain evidence="7 8">LZ166</strain>
    </source>
</reference>
<evidence type="ECO:0000256" key="5">
    <source>
        <dbReference type="ARBA" id="ARBA00023002"/>
    </source>
</evidence>
<accession>A0ABV3SMT2</accession>
<dbReference type="Pfam" id="PF00441">
    <property type="entry name" value="Acyl-CoA_dh_1"/>
    <property type="match status" value="1"/>
</dbReference>
<evidence type="ECO:0000256" key="4">
    <source>
        <dbReference type="ARBA" id="ARBA00022827"/>
    </source>
</evidence>
<dbReference type="PANTHER" id="PTHR43884:SF20">
    <property type="entry name" value="ACYL-COA DEHYDROGENASE FADE28"/>
    <property type="match status" value="1"/>
</dbReference>
<keyword evidence="8" id="KW-1185">Reference proteome</keyword>
<keyword evidence="3" id="KW-0285">Flavoprotein</keyword>
<dbReference type="EMBL" id="JBDPGJ010000004">
    <property type="protein sequence ID" value="MEX0407304.1"/>
    <property type="molecule type" value="Genomic_DNA"/>
</dbReference>
<organism evidence="7 8">
    <name type="scientific">Aquibium pacificus</name>
    <dbReference type="NCBI Taxonomy" id="3153579"/>
    <lineage>
        <taxon>Bacteria</taxon>
        <taxon>Pseudomonadati</taxon>
        <taxon>Pseudomonadota</taxon>
        <taxon>Alphaproteobacteria</taxon>
        <taxon>Hyphomicrobiales</taxon>
        <taxon>Phyllobacteriaceae</taxon>
        <taxon>Aquibium</taxon>
    </lineage>
</organism>
<keyword evidence="5 7" id="KW-0560">Oxidoreductase</keyword>
<comment type="cofactor">
    <cofactor evidence="1">
        <name>FAD</name>
        <dbReference type="ChEBI" id="CHEBI:57692"/>
    </cofactor>
</comment>
<dbReference type="SUPFAM" id="SSF47203">
    <property type="entry name" value="Acyl-CoA dehydrogenase C-terminal domain-like"/>
    <property type="match status" value="1"/>
</dbReference>
<dbReference type="InterPro" id="IPR009100">
    <property type="entry name" value="AcylCoA_DH/oxidase_NM_dom_sf"/>
</dbReference>
<dbReference type="RefSeq" id="WP_367955188.1">
    <property type="nucleotide sequence ID" value="NZ_JBDPGJ010000004.1"/>
</dbReference>
<evidence type="ECO:0000259" key="6">
    <source>
        <dbReference type="Pfam" id="PF00441"/>
    </source>
</evidence>
<evidence type="ECO:0000313" key="8">
    <source>
        <dbReference type="Proteomes" id="UP001556692"/>
    </source>
</evidence>
<dbReference type="EC" id="1.-.-.-" evidence="7"/>
<evidence type="ECO:0000256" key="2">
    <source>
        <dbReference type="ARBA" id="ARBA00009347"/>
    </source>
</evidence>
<dbReference type="Gene3D" id="1.10.540.10">
    <property type="entry name" value="Acyl-CoA dehydrogenase/oxidase, N-terminal domain"/>
    <property type="match status" value="1"/>
</dbReference>
<protein>
    <submittedName>
        <fullName evidence="7">Acyl-CoA dehydrogenase family protein</fullName>
        <ecNumber evidence="7">1.-.-.-</ecNumber>
    </submittedName>
</protein>
<evidence type="ECO:0000313" key="7">
    <source>
        <dbReference type="EMBL" id="MEX0407304.1"/>
    </source>
</evidence>
<gene>
    <name evidence="7" type="ORF">ABGN05_16720</name>
</gene>
<comment type="caution">
    <text evidence="7">The sequence shown here is derived from an EMBL/GenBank/DDBJ whole genome shotgun (WGS) entry which is preliminary data.</text>
</comment>
<dbReference type="InterPro" id="IPR009075">
    <property type="entry name" value="AcylCo_DH/oxidase_C"/>
</dbReference>
<dbReference type="SUPFAM" id="SSF56645">
    <property type="entry name" value="Acyl-CoA dehydrogenase NM domain-like"/>
    <property type="match status" value="1"/>
</dbReference>
<evidence type="ECO:0000256" key="1">
    <source>
        <dbReference type="ARBA" id="ARBA00001974"/>
    </source>
</evidence>
<dbReference type="PANTHER" id="PTHR43884">
    <property type="entry name" value="ACYL-COA DEHYDROGENASE"/>
    <property type="match status" value="1"/>
</dbReference>
<dbReference type="InterPro" id="IPR037069">
    <property type="entry name" value="AcylCoA_DH/ox_N_sf"/>
</dbReference>
<proteinExistence type="inferred from homology"/>